<dbReference type="STRING" id="75743.A0A401Q3P9"/>
<proteinExistence type="predicted"/>
<organism evidence="6 7">
    <name type="scientific">Scyliorhinus torazame</name>
    <name type="common">Cloudy catshark</name>
    <name type="synonym">Catulus torazame</name>
    <dbReference type="NCBI Taxonomy" id="75743"/>
    <lineage>
        <taxon>Eukaryota</taxon>
        <taxon>Metazoa</taxon>
        <taxon>Chordata</taxon>
        <taxon>Craniata</taxon>
        <taxon>Vertebrata</taxon>
        <taxon>Chondrichthyes</taxon>
        <taxon>Elasmobranchii</taxon>
        <taxon>Galeomorphii</taxon>
        <taxon>Galeoidea</taxon>
        <taxon>Carcharhiniformes</taxon>
        <taxon>Scyliorhinidae</taxon>
        <taxon>Scyliorhinus</taxon>
    </lineage>
</organism>
<name>A0A401Q3P9_SCYTO</name>
<dbReference type="SUPFAM" id="SSF52058">
    <property type="entry name" value="L domain-like"/>
    <property type="match status" value="1"/>
</dbReference>
<dbReference type="InterPro" id="IPR032675">
    <property type="entry name" value="LRR_dom_sf"/>
</dbReference>
<dbReference type="Pfam" id="PF00560">
    <property type="entry name" value="LRR_1"/>
    <property type="match status" value="1"/>
</dbReference>
<dbReference type="InterPro" id="IPR001611">
    <property type="entry name" value="Leu-rich_rpt"/>
</dbReference>
<evidence type="ECO:0000256" key="5">
    <source>
        <dbReference type="ARBA" id="ARBA00023273"/>
    </source>
</evidence>
<evidence type="ECO:0000313" key="6">
    <source>
        <dbReference type="EMBL" id="GCB79970.1"/>
    </source>
</evidence>
<gene>
    <name evidence="6" type="ORF">scyTo_0017053</name>
</gene>
<keyword evidence="7" id="KW-1185">Reference proteome</keyword>
<evidence type="ECO:0000256" key="3">
    <source>
        <dbReference type="ARBA" id="ARBA00022737"/>
    </source>
</evidence>
<keyword evidence="3" id="KW-0677">Repeat</keyword>
<evidence type="ECO:0000313" key="7">
    <source>
        <dbReference type="Proteomes" id="UP000288216"/>
    </source>
</evidence>
<reference evidence="6 7" key="1">
    <citation type="journal article" date="2018" name="Nat. Ecol. Evol.">
        <title>Shark genomes provide insights into elasmobranch evolution and the origin of vertebrates.</title>
        <authorList>
            <person name="Hara Y"/>
            <person name="Yamaguchi K"/>
            <person name="Onimaru K"/>
            <person name="Kadota M"/>
            <person name="Koyanagi M"/>
            <person name="Keeley SD"/>
            <person name="Tatsumi K"/>
            <person name="Tanaka K"/>
            <person name="Motone F"/>
            <person name="Kageyama Y"/>
            <person name="Nozu R"/>
            <person name="Adachi N"/>
            <person name="Nishimura O"/>
            <person name="Nakagawa R"/>
            <person name="Tanegashima C"/>
            <person name="Kiyatake I"/>
            <person name="Matsumoto R"/>
            <person name="Murakumo K"/>
            <person name="Nishida K"/>
            <person name="Terakita A"/>
            <person name="Kuratani S"/>
            <person name="Sato K"/>
            <person name="Hyodo S Kuraku.S."/>
        </authorList>
    </citation>
    <scope>NUCLEOTIDE SEQUENCE [LARGE SCALE GENOMIC DNA]</scope>
</reference>
<comment type="subcellular location">
    <subcellularLocation>
        <location evidence="1">Cell projection</location>
        <location evidence="1">Cilium</location>
    </subcellularLocation>
</comment>
<keyword evidence="4" id="KW-0969">Cilium</keyword>
<sequence>LQELDLSNNKISEVRGLPLLETLTSVNLSGNVLCSTECLGSLCSLQEMNLADNQLKSVCSLSEQFPNLEVLNVVNNYIDFRDGLKSLTRCFHLVELNLAGNATETSAEEQTMNLMEISYLMPQLEYLDGVSLNPSNNEKQNATFVQETTQASASLEGTQKIASCLMDFETQMEDLQKSLAERFSLVKNLMESLPKKLPFKPSHTTLSARLTPVASYGSQPQTSCRSRSRIEEARSFAAQHFEK</sequence>
<dbReference type="AlphaFoldDB" id="A0A401Q3P9"/>
<dbReference type="OMA" id="LMEISYL"/>
<feature type="non-terminal residue" evidence="6">
    <location>
        <position position="1"/>
    </location>
</feature>
<dbReference type="PANTHER" id="PTHR45973">
    <property type="entry name" value="PROTEIN PHOSPHATASE 1 REGULATORY SUBUNIT SDS22-RELATED"/>
    <property type="match status" value="1"/>
</dbReference>
<protein>
    <submittedName>
        <fullName evidence="6">Uncharacterized protein</fullName>
    </submittedName>
</protein>
<evidence type="ECO:0000256" key="4">
    <source>
        <dbReference type="ARBA" id="ARBA00023069"/>
    </source>
</evidence>
<dbReference type="EMBL" id="BFAA01010777">
    <property type="protein sequence ID" value="GCB79970.1"/>
    <property type="molecule type" value="Genomic_DNA"/>
</dbReference>
<comment type="caution">
    <text evidence="6">The sequence shown here is derived from an EMBL/GenBank/DDBJ whole genome shotgun (WGS) entry which is preliminary data.</text>
</comment>
<dbReference type="Proteomes" id="UP000288216">
    <property type="component" value="Unassembled WGS sequence"/>
</dbReference>
<keyword evidence="2" id="KW-0433">Leucine-rich repeat</keyword>
<dbReference type="Gene3D" id="3.80.10.10">
    <property type="entry name" value="Ribonuclease Inhibitor"/>
    <property type="match status" value="1"/>
</dbReference>
<dbReference type="PANTHER" id="PTHR45973:SF9">
    <property type="entry name" value="LEUCINE-RICH REPEAT-CONTAINING PROTEIN 46"/>
    <property type="match status" value="1"/>
</dbReference>
<dbReference type="PROSITE" id="PS51450">
    <property type="entry name" value="LRR"/>
    <property type="match status" value="2"/>
</dbReference>
<dbReference type="InterPro" id="IPR050576">
    <property type="entry name" value="Cilia_flagella_integrity"/>
</dbReference>
<dbReference type="OrthoDB" id="1574204at2759"/>
<dbReference type="PRINTS" id="PR00019">
    <property type="entry name" value="LEURICHRPT"/>
</dbReference>
<evidence type="ECO:0000256" key="1">
    <source>
        <dbReference type="ARBA" id="ARBA00004138"/>
    </source>
</evidence>
<keyword evidence="5" id="KW-0966">Cell projection</keyword>
<evidence type="ECO:0000256" key="2">
    <source>
        <dbReference type="ARBA" id="ARBA00022614"/>
    </source>
</evidence>
<accession>A0A401Q3P9</accession>